<accession>A0ABU1RX09</accession>
<dbReference type="Proteomes" id="UP001254759">
    <property type="component" value="Unassembled WGS sequence"/>
</dbReference>
<reference evidence="2 3" key="1">
    <citation type="submission" date="2023-07" db="EMBL/GenBank/DDBJ databases">
        <title>Sorghum-associated microbial communities from plants grown in Nebraska, USA.</title>
        <authorList>
            <person name="Schachtman D."/>
        </authorList>
    </citation>
    <scope>NUCLEOTIDE SEQUENCE [LARGE SCALE GENOMIC DNA]</scope>
    <source>
        <strain evidence="2 3">BE107</strain>
    </source>
</reference>
<dbReference type="CDD" id="cd02440">
    <property type="entry name" value="AdoMet_MTases"/>
    <property type="match status" value="1"/>
</dbReference>
<keyword evidence="3" id="KW-1185">Reference proteome</keyword>
<proteinExistence type="predicted"/>
<keyword evidence="2" id="KW-0808">Transferase</keyword>
<dbReference type="EMBL" id="JAVDTT010000008">
    <property type="protein sequence ID" value="MDR6843313.1"/>
    <property type="molecule type" value="Genomic_DNA"/>
</dbReference>
<dbReference type="GO" id="GO:0008168">
    <property type="term" value="F:methyltransferase activity"/>
    <property type="evidence" value="ECO:0007669"/>
    <property type="project" value="UniProtKB-KW"/>
</dbReference>
<dbReference type="InterPro" id="IPR013216">
    <property type="entry name" value="Methyltransf_11"/>
</dbReference>
<feature type="domain" description="Methyltransferase type 11" evidence="1">
    <location>
        <begin position="64"/>
        <end position="131"/>
    </location>
</feature>
<evidence type="ECO:0000259" key="1">
    <source>
        <dbReference type="Pfam" id="PF08241"/>
    </source>
</evidence>
<dbReference type="GO" id="GO:0032259">
    <property type="term" value="P:methylation"/>
    <property type="evidence" value="ECO:0007669"/>
    <property type="project" value="UniProtKB-KW"/>
</dbReference>
<dbReference type="Gene3D" id="3.40.50.150">
    <property type="entry name" value="Vaccinia Virus protein VP39"/>
    <property type="match status" value="1"/>
</dbReference>
<dbReference type="RefSeq" id="WP_310096397.1">
    <property type="nucleotide sequence ID" value="NZ_JAVDTT010000008.1"/>
</dbReference>
<evidence type="ECO:0000313" key="2">
    <source>
        <dbReference type="EMBL" id="MDR6843313.1"/>
    </source>
</evidence>
<sequence>MDKIRSLLGRIVPLLGFKDSRGYWETRYRIGGNSGEGSRGVNAEYKAEVLNRFIKNHRVNSIIEFGCGDGYQLAMFDILRYTGVDVSKTIVEQCRKMYAGDAGKTFVLLDEYADEKAQLALSLDVIFHLVEDAVYDQYLARLFAASTDYVIIYSTSVDMPSTGTPHVRHRDCAADVAKRFPEFKRLTDEESNLPPPVRFDRGQPTSFFIYQRTGA</sequence>
<evidence type="ECO:0000313" key="3">
    <source>
        <dbReference type="Proteomes" id="UP001254759"/>
    </source>
</evidence>
<protein>
    <submittedName>
        <fullName evidence="2">SAM-dependent methyltransferase</fullName>
    </submittedName>
</protein>
<comment type="caution">
    <text evidence="2">The sequence shown here is derived from an EMBL/GenBank/DDBJ whole genome shotgun (WGS) entry which is preliminary data.</text>
</comment>
<dbReference type="InterPro" id="IPR029063">
    <property type="entry name" value="SAM-dependent_MTases_sf"/>
</dbReference>
<dbReference type="Pfam" id="PF08241">
    <property type="entry name" value="Methyltransf_11"/>
    <property type="match status" value="1"/>
</dbReference>
<name>A0ABU1RX09_9GAMM</name>
<keyword evidence="2" id="KW-0489">Methyltransferase</keyword>
<organism evidence="2 3">
    <name type="scientific">Pseudoxanthomonas sacheonensis</name>
    <dbReference type="NCBI Taxonomy" id="443615"/>
    <lineage>
        <taxon>Bacteria</taxon>
        <taxon>Pseudomonadati</taxon>
        <taxon>Pseudomonadota</taxon>
        <taxon>Gammaproteobacteria</taxon>
        <taxon>Lysobacterales</taxon>
        <taxon>Lysobacteraceae</taxon>
        <taxon>Pseudoxanthomonas</taxon>
    </lineage>
</organism>
<dbReference type="SUPFAM" id="SSF53335">
    <property type="entry name" value="S-adenosyl-L-methionine-dependent methyltransferases"/>
    <property type="match status" value="1"/>
</dbReference>
<gene>
    <name evidence="2" type="ORF">J2W94_003628</name>
</gene>